<comment type="caution">
    <text evidence="2">The sequence shown here is derived from an EMBL/GenBank/DDBJ whole genome shotgun (WGS) entry which is preliminary data.</text>
</comment>
<protein>
    <submittedName>
        <fullName evidence="2">Uncharacterized protein</fullName>
    </submittedName>
</protein>
<proteinExistence type="predicted"/>
<name>A0AAE1EXE8_PETCI</name>
<evidence type="ECO:0000313" key="2">
    <source>
        <dbReference type="EMBL" id="KAK3863444.1"/>
    </source>
</evidence>
<feature type="compositionally biased region" description="Low complexity" evidence="1">
    <location>
        <begin position="22"/>
        <end position="36"/>
    </location>
</feature>
<sequence>MQNCDMRQFTHPPHTPTPNQCHSTHPPHTPTHLPDPTANPCMSPHTPTHLPYHTANPCHSTHLPYPTANSCHSTSPHIYLTPQRIHVTPHTHTSTRAHSELMSLPHSHLTSPHLTSPPSAAVLAFNLVHPTLANLHISSEDTQSTASTTLLCPYN</sequence>
<keyword evidence="3" id="KW-1185">Reference proteome</keyword>
<dbReference type="AlphaFoldDB" id="A0AAE1EXE8"/>
<dbReference type="EMBL" id="JAWQEG010004010">
    <property type="protein sequence ID" value="KAK3863444.1"/>
    <property type="molecule type" value="Genomic_DNA"/>
</dbReference>
<evidence type="ECO:0000256" key="1">
    <source>
        <dbReference type="SAM" id="MobiDB-lite"/>
    </source>
</evidence>
<accession>A0AAE1EXE8</accession>
<organism evidence="2 3">
    <name type="scientific">Petrolisthes cinctipes</name>
    <name type="common">Flat porcelain crab</name>
    <dbReference type="NCBI Taxonomy" id="88211"/>
    <lineage>
        <taxon>Eukaryota</taxon>
        <taxon>Metazoa</taxon>
        <taxon>Ecdysozoa</taxon>
        <taxon>Arthropoda</taxon>
        <taxon>Crustacea</taxon>
        <taxon>Multicrustacea</taxon>
        <taxon>Malacostraca</taxon>
        <taxon>Eumalacostraca</taxon>
        <taxon>Eucarida</taxon>
        <taxon>Decapoda</taxon>
        <taxon>Pleocyemata</taxon>
        <taxon>Anomura</taxon>
        <taxon>Galatheoidea</taxon>
        <taxon>Porcellanidae</taxon>
        <taxon>Petrolisthes</taxon>
    </lineage>
</organism>
<reference evidence="2" key="1">
    <citation type="submission" date="2023-10" db="EMBL/GenBank/DDBJ databases">
        <title>Genome assemblies of two species of porcelain crab, Petrolisthes cinctipes and Petrolisthes manimaculis (Anomura: Porcellanidae).</title>
        <authorList>
            <person name="Angst P."/>
        </authorList>
    </citation>
    <scope>NUCLEOTIDE SEQUENCE</scope>
    <source>
        <strain evidence="2">PB745_01</strain>
        <tissue evidence="2">Gill</tissue>
    </source>
</reference>
<gene>
    <name evidence="2" type="ORF">Pcinc_030785</name>
</gene>
<feature type="region of interest" description="Disordered" evidence="1">
    <location>
        <begin position="1"/>
        <end position="42"/>
    </location>
</feature>
<dbReference type="Proteomes" id="UP001286313">
    <property type="component" value="Unassembled WGS sequence"/>
</dbReference>
<evidence type="ECO:0000313" key="3">
    <source>
        <dbReference type="Proteomes" id="UP001286313"/>
    </source>
</evidence>